<evidence type="ECO:0000256" key="6">
    <source>
        <dbReference type="ARBA" id="ARBA00023242"/>
    </source>
</evidence>
<comment type="subcellular location">
    <subcellularLocation>
        <location evidence="2">Cytoplasm</location>
    </subcellularLocation>
    <subcellularLocation>
        <location evidence="1">Nucleus</location>
    </subcellularLocation>
</comment>
<reference evidence="8 9" key="1">
    <citation type="submission" date="2020-04" db="EMBL/GenBank/DDBJ databases">
        <authorList>
            <person name="Alioto T."/>
            <person name="Alioto T."/>
            <person name="Gomez Garrido J."/>
        </authorList>
    </citation>
    <scope>NUCLEOTIDE SEQUENCE [LARGE SCALE GENOMIC DNA]</scope>
</reference>
<dbReference type="PANTHER" id="PTHR12493:SF0">
    <property type="entry name" value="CUE DOMAIN-CONTAINING PROTEIN 2"/>
    <property type="match status" value="1"/>
</dbReference>
<proteinExistence type="inferred from homology"/>
<organism evidence="8 9">
    <name type="scientific">Cloeon dipterum</name>
    <dbReference type="NCBI Taxonomy" id="197152"/>
    <lineage>
        <taxon>Eukaryota</taxon>
        <taxon>Metazoa</taxon>
        <taxon>Ecdysozoa</taxon>
        <taxon>Arthropoda</taxon>
        <taxon>Hexapoda</taxon>
        <taxon>Insecta</taxon>
        <taxon>Pterygota</taxon>
        <taxon>Palaeoptera</taxon>
        <taxon>Ephemeroptera</taxon>
        <taxon>Pisciforma</taxon>
        <taxon>Baetidae</taxon>
        <taxon>Cloeon</taxon>
    </lineage>
</organism>
<evidence type="ECO:0000313" key="8">
    <source>
        <dbReference type="EMBL" id="CAB3371750.1"/>
    </source>
</evidence>
<evidence type="ECO:0000256" key="3">
    <source>
        <dbReference type="ARBA" id="ARBA00006106"/>
    </source>
</evidence>
<dbReference type="InterPro" id="IPR039805">
    <property type="entry name" value="CUE_CUED2"/>
</dbReference>
<evidence type="ECO:0000256" key="5">
    <source>
        <dbReference type="ARBA" id="ARBA00022786"/>
    </source>
</evidence>
<dbReference type="CDD" id="cd14367">
    <property type="entry name" value="CUE_CUED2"/>
    <property type="match status" value="1"/>
</dbReference>
<dbReference type="OrthoDB" id="10060331at2759"/>
<dbReference type="GO" id="GO:0005634">
    <property type="term" value="C:nucleus"/>
    <property type="evidence" value="ECO:0007669"/>
    <property type="project" value="UniProtKB-SubCell"/>
</dbReference>
<comment type="similarity">
    <text evidence="3">Belongs to the CUEDC2 family.</text>
</comment>
<dbReference type="GO" id="GO:0005737">
    <property type="term" value="C:cytoplasm"/>
    <property type="evidence" value="ECO:0007669"/>
    <property type="project" value="UniProtKB-SubCell"/>
</dbReference>
<dbReference type="EMBL" id="CADEPI010000065">
    <property type="protein sequence ID" value="CAB3371750.1"/>
    <property type="molecule type" value="Genomic_DNA"/>
</dbReference>
<evidence type="ECO:0000313" key="9">
    <source>
        <dbReference type="Proteomes" id="UP000494165"/>
    </source>
</evidence>
<feature type="compositionally biased region" description="Low complexity" evidence="7">
    <location>
        <begin position="151"/>
        <end position="160"/>
    </location>
</feature>
<feature type="compositionally biased region" description="Low complexity" evidence="7">
    <location>
        <begin position="120"/>
        <end position="131"/>
    </location>
</feature>
<accession>A0A8S1CU78</accession>
<keyword evidence="5" id="KW-0833">Ubl conjugation pathway</keyword>
<protein>
    <recommendedName>
        <fullName evidence="10">CUE domain-containing protein</fullName>
    </recommendedName>
</protein>
<evidence type="ECO:0000256" key="2">
    <source>
        <dbReference type="ARBA" id="ARBA00004496"/>
    </source>
</evidence>
<evidence type="ECO:0008006" key="10">
    <source>
        <dbReference type="Google" id="ProtNLM"/>
    </source>
</evidence>
<name>A0A8S1CU78_9INSE</name>
<comment type="caution">
    <text evidence="8">The sequence shown here is derived from an EMBL/GenBank/DDBJ whole genome shotgun (WGS) entry which is preliminary data.</text>
</comment>
<feature type="region of interest" description="Disordered" evidence="7">
    <location>
        <begin position="120"/>
        <end position="162"/>
    </location>
</feature>
<dbReference type="Proteomes" id="UP000494165">
    <property type="component" value="Unassembled WGS sequence"/>
</dbReference>
<gene>
    <name evidence="8" type="ORF">CLODIP_2_CD14750</name>
</gene>
<dbReference type="PANTHER" id="PTHR12493">
    <property type="entry name" value="CUE DOMAIN CONTAINING 2"/>
    <property type="match status" value="1"/>
</dbReference>
<keyword evidence="4" id="KW-0963">Cytoplasm</keyword>
<dbReference type="AlphaFoldDB" id="A0A8S1CU78"/>
<evidence type="ECO:0000256" key="7">
    <source>
        <dbReference type="SAM" id="MobiDB-lite"/>
    </source>
</evidence>
<keyword evidence="6" id="KW-0539">Nucleus</keyword>
<keyword evidence="9" id="KW-1185">Reference proteome</keyword>
<sequence>MTSFAEQEGLIKESLFTFLRSFIPSAQLSSIDEIVLSYVVSILEEVAEDFEDGSATEDTFDVDAFCEMMTAHFPEFSRIEPGAVCTWIFDLANNLNRIKRSNSSRAHNLDVPILPLISSSTSDSRGSSQSSDVGCDKEPQHVKRVHHSSETSEGSSDSGDYLPTQEEQAYIDAQLQLLMEMFPTVCNLEVRHCLAIAGGEVEQAAQLVLHRQEAGESLTASSVQTATGKNKPKVDDQELKERIIARYSYIDQAEASREHRPVAPKQVGLLCPREKKRLDFNATPPFVSRNQRR</sequence>
<evidence type="ECO:0000256" key="1">
    <source>
        <dbReference type="ARBA" id="ARBA00004123"/>
    </source>
</evidence>
<evidence type="ECO:0000256" key="4">
    <source>
        <dbReference type="ARBA" id="ARBA00022490"/>
    </source>
</evidence>